<evidence type="ECO:0000256" key="3">
    <source>
        <dbReference type="ARBA" id="ARBA00019596"/>
    </source>
</evidence>
<dbReference type="GeneID" id="5425922"/>
<feature type="compositionally biased region" description="Polar residues" evidence="5">
    <location>
        <begin position="1971"/>
        <end position="1987"/>
    </location>
</feature>
<dbReference type="RefSeq" id="XP_001545468.2">
    <property type="nucleotide sequence ID" value="XM_001545418.2"/>
</dbReference>
<feature type="compositionally biased region" description="Pro residues" evidence="5">
    <location>
        <begin position="2214"/>
        <end position="2234"/>
    </location>
</feature>
<dbReference type="Proteomes" id="UP000001798">
    <property type="component" value="Chromosome 6"/>
</dbReference>
<feature type="compositionally biased region" description="Low complexity" evidence="5">
    <location>
        <begin position="68"/>
        <end position="86"/>
    </location>
</feature>
<reference evidence="9 10" key="2">
    <citation type="journal article" date="2012" name="Eukaryot. Cell">
        <title>Genome update of Botrytis cinerea strains B05.10 and T4.</title>
        <authorList>
            <person name="Staats M."/>
            <person name="van Kan J.A."/>
        </authorList>
    </citation>
    <scope>NUCLEOTIDE SEQUENCE [LARGE SCALE GENOMIC DNA]</scope>
    <source>
        <strain evidence="9 10">B05.10</strain>
    </source>
</reference>
<feature type="compositionally biased region" description="Pro residues" evidence="5">
    <location>
        <begin position="94"/>
        <end position="103"/>
    </location>
</feature>
<dbReference type="VEuPathDB" id="FungiDB:Bcin06g04000"/>
<feature type="domain" description="THO complex subunitTHOC2 N-terminal" evidence="7">
    <location>
        <begin position="869"/>
        <end position="945"/>
    </location>
</feature>
<dbReference type="InterPro" id="IPR032302">
    <property type="entry name" value="THOC2_N"/>
</dbReference>
<feature type="compositionally biased region" description="Low complexity" evidence="5">
    <location>
        <begin position="2052"/>
        <end position="2071"/>
    </location>
</feature>
<evidence type="ECO:0000256" key="4">
    <source>
        <dbReference type="ARBA" id="ARBA00023242"/>
    </source>
</evidence>
<sequence length="2437" mass="269598">MAPAGKRKRNDRNSVDQGEPRPSPHRPGNTSLGQHEREFGMREGGNRRSSRGGQGNQGGGRGRRNDGRISNNPNNSSNASNPSNLSIATRATPTPGPMSPPARPSSASHTTPAQTPAQTPTPMNTNDMISPSWNPDPAPFDYVFLTDDQMSSWTTNGRQEVVEKGIQARQDEDTMDLATVFQEFIRATLDGRIDGADAGNCIKEILGPDTSPVDNVPGTLEPQALFLDSLSMMFELEDLKTPNTALRTFVFSTGISAMVMRQKLDATLLLNLGLTRDTFTRMGIRQATHLLYRQANYNLLREETEGYSKLVTELFTTSGSEPPSSEVVEDAFEKVKGLIGTFDLDVGRVLDITLDVFAAVLIKQFRFFIKFLRVSSWWPRSGEFDKIPRCGGLPPWALPSAPGWTSTDEEEEIATSQRLERDKLFWDRARDVGIEAFFELGGRQPVDAETKQRLLEEDDAKLDEDYQWIKATGTYPPSGNRTAAQLLGFKLRFYASAARDNEDVLPANLIYLTALLIKIGFISLKDLYPHLWPLDEDMEAVRDAKMKEIEEKEKASRGGTMNALMMAGALVDDTLPNGGRTRDVATTKSDASGKPTSEVDEKDKLNEPSDQKVQLLTCLLTIGAIPEALFILGRFPWLPEAYPELLDLIHRILNHSIQHVFDLSRPSTSAVPDCPSKKVLDPDQTGMPKGSIRLFALPPRKQLRWPFPDKFDTNDNNAYRFYWDEWADNVPVCQTVDDIFTLCGSLLNYSGVNIGKDASLLSKLARIGTQSLAEDRSTQNFDRWQDLLKRLLVPALSLTKANTSIVNEVYGMLRFYPLSVRYSIYAEWFEGQISRLPPMRAAFAKTKSETISTMKRISMTNLTVMARALAKIAYASPGIVFSVALGQIEAYTNLTEVVVECGKYFTDLGYDVLVWSLLSSLGGKDRNRNDAEFALLPSRWLLALSRFSGKVFRRYSIMNLIPLIQYVNDQLHRGNSTDLVILKELISQMSGIVPDTDFTDAQLAAMTGGELLRRQTLINLQDKRYESLKTAKRLMRGLTDTKLGGQLLLSIAQHRQSAIYNVSDDEAPIKLLATMIDDTQMILFQYLDLLRSNLSIEEFDDLVPGISELMKDFGLDPTLAFMIGRPSISHHVSKLLSSNVNGNSKSSPSLVESIATEVDAEGDVGMSGDDTNPAVKESIAANGTSTPHDDVQMSDVKGGDSPSETAATETDSLHDLLQPYIDTVEEVLPEGSWAFLTSEFYVVFWSSTLSDLAIPSHSYEAEISRLLKEQGDVMKDRSDMSRAGMAKKEETKKALAATRENLLAEFGKQVGAFSGKKSRLLKRKNLWFSNVKGDLVSDSFLERCLFPRLLLSPSDADFSFRMIKFLHENGTPNFRTLSLYSRLFRSNRLRSMIFTSTVREAENLGRFLRLVLTDLARWHGDQGVYEKEAWGASKNLPGFAKAIDADGSVKGLLEHDGDRGFKNILYSWHQKLNVALRECFDGTEWMHVRNAMTILKSVVDVFPAVNFMGNSFVKQLETIVAREKGAREDLSLAGNAILVQLKKKSKSWVMVQAFGYSLEAPVQANNSPSLDASKQGPASKTTLKPTAPEFKPQSRANSMGASTPKNFTTEVEDGEVDDAKLASAAGNGNVLKEVPSDNSGVKDKASSTPGEGRKSEILLRRERILRENAARASAPNSAPANIPARPDLQRNMPANHNLPNRPDAPIPGRQMMDRHPARNDDRRDMRDPRVTELVRDRTRDRGRDFPPGDRRGMDTPPRDFRNNDRAPNNERERPRPDSNPRWNNESGRDTTDRASSNGYRTPDNGGRLSREAAISPPKASSTSDRGPAINPDRLALVNPDRQELINPERAALISSGNEPSRADSPRRPRDDTRERPSRQNSPPPRRHDSEKDHQHPRRDDRSNRNITIDSLNTSRGRADEVAPPPAGPRGERPADRVSDRVPPQDRSRDNPSFQQPQSLPRPVDPDHGRLNRSQVDPNFGRLNQQPDIPSGPRDRNRGNNRMANAPQGRRDGRSANAPALDIPRPPSPDKQPPTGPSGGRHPRRLGPSQIEPAASAHAAVPTTSAASTPTSGVHPDRLKHLGPQATQPPMQAPPAATAAPSGMHPDRVRSFGGQAPPANITPSHQDSARSRPTAPPLQTQVAPLGPKSQAQNSPISRMNGAPTGPASSNERPPRGARQPNLINNINRMLEETKHPQGQERRGRRQGGQPQTPISGPPTPILPPPPPPPPGPPPAQARDSGRDLINPARADLIGNPAPSSDDRDRGDRGGRGSRNDRSTRSRRTSPSDRNREQKRGGPPEDERSSRSEHRIRGGDRESRDSDRHSRGDPSASRDLLAGGGRGEREHRDRDSSRRDAHGGERDSQRDQHDGNAGGGNWPNAPDSRGADRGGDRRNQRSDRSDRSERDGRGMRDDGGSGRKRRSDQDSMREGGHDKRPRR</sequence>
<feature type="compositionally biased region" description="Basic and acidic residues" evidence="5">
    <location>
        <begin position="1929"/>
        <end position="1949"/>
    </location>
</feature>
<feature type="compositionally biased region" description="Basic and acidic residues" evidence="5">
    <location>
        <begin position="1885"/>
        <end position="1903"/>
    </location>
</feature>
<protein>
    <recommendedName>
        <fullName evidence="3">THO complex subunit 2</fullName>
    </recommendedName>
</protein>
<evidence type="ECO:0000259" key="8">
    <source>
        <dbReference type="Pfam" id="PF16134"/>
    </source>
</evidence>
<keyword evidence="4" id="KW-0539">Nucleus</keyword>
<reference evidence="9 10" key="1">
    <citation type="journal article" date="2011" name="PLoS Genet.">
        <title>Genomic analysis of the necrotrophic fungal pathogens Sclerotinia sclerotiorum and Botrytis cinerea.</title>
        <authorList>
            <person name="Amselem J."/>
            <person name="Cuomo C.A."/>
            <person name="van Kan J.A."/>
            <person name="Viaud M."/>
            <person name="Benito E.P."/>
            <person name="Couloux A."/>
            <person name="Coutinho P.M."/>
            <person name="de Vries R.P."/>
            <person name="Dyer P.S."/>
            <person name="Fillinger S."/>
            <person name="Fournier E."/>
            <person name="Gout L."/>
            <person name="Hahn M."/>
            <person name="Kohn L."/>
            <person name="Lapalu N."/>
            <person name="Plummer K.M."/>
            <person name="Pradier J.M."/>
            <person name="Quevillon E."/>
            <person name="Sharon A."/>
            <person name="Simon A."/>
            <person name="ten Have A."/>
            <person name="Tudzynski B."/>
            <person name="Tudzynski P."/>
            <person name="Wincker P."/>
            <person name="Andrew M."/>
            <person name="Anthouard V."/>
            <person name="Beever R.E."/>
            <person name="Beffa R."/>
            <person name="Benoit I."/>
            <person name="Bouzid O."/>
            <person name="Brault B."/>
            <person name="Chen Z."/>
            <person name="Choquer M."/>
            <person name="Collemare J."/>
            <person name="Cotton P."/>
            <person name="Danchin E.G."/>
            <person name="Da Silva C."/>
            <person name="Gautier A."/>
            <person name="Giraud C."/>
            <person name="Giraud T."/>
            <person name="Gonzalez C."/>
            <person name="Grossetete S."/>
            <person name="Guldener U."/>
            <person name="Henrissat B."/>
            <person name="Howlett B.J."/>
            <person name="Kodira C."/>
            <person name="Kretschmer M."/>
            <person name="Lappartient A."/>
            <person name="Leroch M."/>
            <person name="Levis C."/>
            <person name="Mauceli E."/>
            <person name="Neuveglise C."/>
            <person name="Oeser B."/>
            <person name="Pearson M."/>
            <person name="Poulain J."/>
            <person name="Poussereau N."/>
            <person name="Quesneville H."/>
            <person name="Rascle C."/>
            <person name="Schumacher J."/>
            <person name="Segurens B."/>
            <person name="Sexton A."/>
            <person name="Silva E."/>
            <person name="Sirven C."/>
            <person name="Soanes D.M."/>
            <person name="Talbot N.J."/>
            <person name="Templeton M."/>
            <person name="Yandava C."/>
            <person name="Yarden O."/>
            <person name="Zeng Q."/>
            <person name="Rollins J.A."/>
            <person name="Lebrun M.H."/>
            <person name="Dickman M."/>
        </authorList>
    </citation>
    <scope>NUCLEOTIDE SEQUENCE [LARGE SCALE GENOMIC DNA]</scope>
    <source>
        <strain evidence="9 10">B05.10</strain>
    </source>
</reference>
<accession>A0A384JKC8</accession>
<dbReference type="EMBL" id="CP009810">
    <property type="protein sequence ID" value="ATZ50932.1"/>
    <property type="molecule type" value="Genomic_DNA"/>
</dbReference>
<name>A0A384JKC8_BOTFB</name>
<proteinExistence type="inferred from homology"/>
<feature type="compositionally biased region" description="Low complexity" evidence="5">
    <location>
        <begin position="2083"/>
        <end position="2100"/>
    </location>
</feature>
<feature type="compositionally biased region" description="Polar residues" evidence="5">
    <location>
        <begin position="123"/>
        <end position="133"/>
    </location>
</feature>
<feature type="region of interest" description="Disordered" evidence="5">
    <location>
        <begin position="573"/>
        <end position="607"/>
    </location>
</feature>
<feature type="region of interest" description="Disordered" evidence="5">
    <location>
        <begin position="1622"/>
        <end position="2437"/>
    </location>
</feature>
<reference evidence="9 10" key="3">
    <citation type="journal article" date="2017" name="Mol. Plant Pathol.">
        <title>A gapless genome sequence of the fungus Botrytis cinerea.</title>
        <authorList>
            <person name="Van Kan J.A."/>
            <person name="Stassen J.H."/>
            <person name="Mosbach A."/>
            <person name="Van Der Lee T.A."/>
            <person name="Faino L."/>
            <person name="Farmer A.D."/>
            <person name="Papasotiriou D.G."/>
            <person name="Zhou S."/>
            <person name="Seidl M.F."/>
            <person name="Cottam E."/>
            <person name="Edel D."/>
            <person name="Hahn M."/>
            <person name="Schwartz D.C."/>
            <person name="Dietrich R.A."/>
            <person name="Widdison S."/>
            <person name="Scalliet G."/>
        </authorList>
    </citation>
    <scope>NUCLEOTIDE SEQUENCE [LARGE SCALE GENOMIC DNA]</scope>
    <source>
        <strain evidence="9 10">B05.10</strain>
    </source>
</reference>
<organism evidence="9 10">
    <name type="scientific">Botryotinia fuckeliana (strain B05.10)</name>
    <name type="common">Noble rot fungus</name>
    <name type="synonym">Botrytis cinerea</name>
    <dbReference type="NCBI Taxonomy" id="332648"/>
    <lineage>
        <taxon>Eukaryota</taxon>
        <taxon>Fungi</taxon>
        <taxon>Dikarya</taxon>
        <taxon>Ascomycota</taxon>
        <taxon>Pezizomycotina</taxon>
        <taxon>Leotiomycetes</taxon>
        <taxon>Helotiales</taxon>
        <taxon>Sclerotiniaceae</taxon>
        <taxon>Botrytis</taxon>
    </lineage>
</organism>
<feature type="compositionally biased region" description="Polar residues" evidence="5">
    <location>
        <begin position="1904"/>
        <end position="1915"/>
    </location>
</feature>
<dbReference type="InterPro" id="IPR021418">
    <property type="entry name" value="THO_THOC2_C"/>
</dbReference>
<evidence type="ECO:0000313" key="9">
    <source>
        <dbReference type="EMBL" id="ATZ50932.1"/>
    </source>
</evidence>
<dbReference type="Pfam" id="PF16134">
    <property type="entry name" value="THOC2_N"/>
    <property type="match status" value="1"/>
</dbReference>
<evidence type="ECO:0000259" key="7">
    <source>
        <dbReference type="Pfam" id="PF11732"/>
    </source>
</evidence>
<feature type="compositionally biased region" description="Polar residues" evidence="5">
    <location>
        <begin position="1566"/>
        <end position="1584"/>
    </location>
</feature>
<feature type="compositionally biased region" description="Basic and acidic residues" evidence="5">
    <location>
        <begin position="597"/>
        <end position="607"/>
    </location>
</feature>
<dbReference type="OrthoDB" id="29024at2759"/>
<feature type="compositionally biased region" description="Low complexity" evidence="5">
    <location>
        <begin position="104"/>
        <end position="122"/>
    </location>
</feature>
<feature type="region of interest" description="Disordered" evidence="5">
    <location>
        <begin position="1"/>
        <end position="134"/>
    </location>
</feature>
<feature type="region of interest" description="Disordered" evidence="5">
    <location>
        <begin position="1566"/>
        <end position="1608"/>
    </location>
</feature>
<feature type="compositionally biased region" description="Polar residues" evidence="5">
    <location>
        <begin position="1594"/>
        <end position="1608"/>
    </location>
</feature>
<feature type="compositionally biased region" description="Low complexity" evidence="5">
    <location>
        <begin position="1670"/>
        <end position="1686"/>
    </location>
</feature>
<dbReference type="GO" id="GO:0000445">
    <property type="term" value="C:THO complex part of transcription export complex"/>
    <property type="evidence" value="ECO:0007669"/>
    <property type="project" value="TreeGrafter"/>
</dbReference>
<dbReference type="InterPro" id="IPR021726">
    <property type="entry name" value="THO_THOC2_N"/>
</dbReference>
<comment type="subcellular location">
    <subcellularLocation>
        <location evidence="1">Nucleus</location>
    </subcellularLocation>
</comment>
<dbReference type="PANTHER" id="PTHR21597:SF0">
    <property type="entry name" value="THO COMPLEX SUBUNIT 2"/>
    <property type="match status" value="1"/>
</dbReference>
<gene>
    <name evidence="9" type="primary">Bctho2</name>
    <name evidence="9" type="ORF">BCIN_06g04000</name>
</gene>
<evidence type="ECO:0000259" key="6">
    <source>
        <dbReference type="Pfam" id="PF11262"/>
    </source>
</evidence>
<evidence type="ECO:0000313" key="10">
    <source>
        <dbReference type="Proteomes" id="UP000001798"/>
    </source>
</evidence>
<feature type="compositionally biased region" description="Basic and acidic residues" evidence="5">
    <location>
        <begin position="34"/>
        <end position="46"/>
    </location>
</feature>
<feature type="region of interest" description="Disordered" evidence="5">
    <location>
        <begin position="1180"/>
        <end position="1208"/>
    </location>
</feature>
<dbReference type="PANTHER" id="PTHR21597">
    <property type="entry name" value="THO2 PROTEIN"/>
    <property type="match status" value="1"/>
</dbReference>
<feature type="domain" description="THO complex subunit 2 N-terminal" evidence="8">
    <location>
        <begin position="145"/>
        <end position="867"/>
    </location>
</feature>
<evidence type="ECO:0000256" key="5">
    <source>
        <dbReference type="SAM" id="MobiDB-lite"/>
    </source>
</evidence>
<dbReference type="Pfam" id="PF11262">
    <property type="entry name" value="Tho2"/>
    <property type="match status" value="1"/>
</dbReference>
<dbReference type="Pfam" id="PF11732">
    <property type="entry name" value="Thoc2"/>
    <property type="match status" value="1"/>
</dbReference>
<feature type="compositionally biased region" description="Basic and acidic residues" evidence="5">
    <location>
        <begin position="2259"/>
        <end position="2326"/>
    </location>
</feature>
<feature type="compositionally biased region" description="Basic and acidic residues" evidence="5">
    <location>
        <begin position="2188"/>
        <end position="2200"/>
    </location>
</feature>
<keyword evidence="10" id="KW-1185">Reference proteome</keyword>
<feature type="compositionally biased region" description="Basic and acidic residues" evidence="5">
    <location>
        <begin position="2383"/>
        <end position="2437"/>
    </location>
</feature>
<evidence type="ECO:0000256" key="1">
    <source>
        <dbReference type="ARBA" id="ARBA00004123"/>
    </source>
</evidence>
<dbReference type="GO" id="GO:0003729">
    <property type="term" value="F:mRNA binding"/>
    <property type="evidence" value="ECO:0007669"/>
    <property type="project" value="TreeGrafter"/>
</dbReference>
<dbReference type="InterPro" id="IPR040007">
    <property type="entry name" value="Tho2"/>
</dbReference>
<feature type="compositionally biased region" description="Basic and acidic residues" evidence="5">
    <location>
        <begin position="1860"/>
        <end position="1877"/>
    </location>
</feature>
<dbReference type="GO" id="GO:0006397">
    <property type="term" value="P:mRNA processing"/>
    <property type="evidence" value="ECO:0007669"/>
    <property type="project" value="InterPro"/>
</dbReference>
<feature type="compositionally biased region" description="Pro residues" evidence="5">
    <location>
        <begin position="2023"/>
        <end position="2035"/>
    </location>
</feature>
<feature type="domain" description="THO complex subunitTHOC2 C-terminal" evidence="6">
    <location>
        <begin position="1233"/>
        <end position="1541"/>
    </location>
</feature>
<feature type="compositionally biased region" description="Basic and acidic residues" evidence="5">
    <location>
        <begin position="2340"/>
        <end position="2368"/>
    </location>
</feature>
<dbReference type="GO" id="GO:0006406">
    <property type="term" value="P:mRNA export from nucleus"/>
    <property type="evidence" value="ECO:0007669"/>
    <property type="project" value="InterPro"/>
</dbReference>
<evidence type="ECO:0000256" key="2">
    <source>
        <dbReference type="ARBA" id="ARBA00007857"/>
    </source>
</evidence>
<feature type="compositionally biased region" description="Basic residues" evidence="5">
    <location>
        <begin position="1"/>
        <end position="10"/>
    </location>
</feature>
<feature type="compositionally biased region" description="Basic and acidic residues" evidence="5">
    <location>
        <begin position="1640"/>
        <end position="1669"/>
    </location>
</feature>
<feature type="compositionally biased region" description="Basic and acidic residues" evidence="5">
    <location>
        <begin position="1711"/>
        <end position="1778"/>
    </location>
</feature>
<comment type="similarity">
    <text evidence="2">Belongs to the THOC2 family.</text>
</comment>